<dbReference type="GO" id="GO:0010468">
    <property type="term" value="P:regulation of gene expression"/>
    <property type="evidence" value="ECO:0007669"/>
    <property type="project" value="TreeGrafter"/>
</dbReference>
<dbReference type="GO" id="GO:0005634">
    <property type="term" value="C:nucleus"/>
    <property type="evidence" value="ECO:0007669"/>
    <property type="project" value="TreeGrafter"/>
</dbReference>
<dbReference type="EMBL" id="JAVXUP010000122">
    <property type="protein sequence ID" value="KAK3037496.1"/>
    <property type="molecule type" value="Genomic_DNA"/>
</dbReference>
<feature type="domain" description="NF-kappa-B-activating protein C-terminal" evidence="2">
    <location>
        <begin position="26"/>
        <end position="122"/>
    </location>
</feature>
<accession>A0AA88X0M6</accession>
<organism evidence="3 4">
    <name type="scientific">Escallonia herrerae</name>
    <dbReference type="NCBI Taxonomy" id="1293975"/>
    <lineage>
        <taxon>Eukaryota</taxon>
        <taxon>Viridiplantae</taxon>
        <taxon>Streptophyta</taxon>
        <taxon>Embryophyta</taxon>
        <taxon>Tracheophyta</taxon>
        <taxon>Spermatophyta</taxon>
        <taxon>Magnoliopsida</taxon>
        <taxon>eudicotyledons</taxon>
        <taxon>Gunneridae</taxon>
        <taxon>Pentapetalae</taxon>
        <taxon>asterids</taxon>
        <taxon>campanulids</taxon>
        <taxon>Escalloniales</taxon>
        <taxon>Escalloniaceae</taxon>
        <taxon>Escallonia</taxon>
    </lineage>
</organism>
<gene>
    <name evidence="3" type="ORF">RJ639_031990</name>
</gene>
<keyword evidence="4" id="KW-1185">Reference proteome</keyword>
<dbReference type="Proteomes" id="UP001188597">
    <property type="component" value="Unassembled WGS sequence"/>
</dbReference>
<dbReference type="AlphaFoldDB" id="A0AA88X0M6"/>
<dbReference type="PANTHER" id="PTHR13087">
    <property type="entry name" value="NF-KAPPA B ACTIVATING PROTEIN"/>
    <property type="match status" value="1"/>
</dbReference>
<evidence type="ECO:0000256" key="1">
    <source>
        <dbReference type="ARBA" id="ARBA00009313"/>
    </source>
</evidence>
<dbReference type="GO" id="GO:0003682">
    <property type="term" value="F:chromatin binding"/>
    <property type="evidence" value="ECO:0007669"/>
    <property type="project" value="InterPro"/>
</dbReference>
<dbReference type="PANTHER" id="PTHR13087:SF0">
    <property type="entry name" value="NFKB ACTIVATING PROTEIN LIKE"/>
    <property type="match status" value="1"/>
</dbReference>
<evidence type="ECO:0000313" key="3">
    <source>
        <dbReference type="EMBL" id="KAK3037496.1"/>
    </source>
</evidence>
<dbReference type="InterPro" id="IPR040466">
    <property type="entry name" value="NKAP"/>
</dbReference>
<comment type="caution">
    <text evidence="3">The sequence shown here is derived from an EMBL/GenBank/DDBJ whole genome shotgun (WGS) entry which is preliminary data.</text>
</comment>
<protein>
    <recommendedName>
        <fullName evidence="2">NF-kappa-B-activating protein C-terminal domain-containing protein</fullName>
    </recommendedName>
</protein>
<dbReference type="InterPro" id="IPR009269">
    <property type="entry name" value="NKAP_C"/>
</dbReference>
<dbReference type="Pfam" id="PF06047">
    <property type="entry name" value="Nkap_C"/>
    <property type="match status" value="1"/>
</dbReference>
<comment type="similarity">
    <text evidence="1">Belongs to the NKAP family.</text>
</comment>
<reference evidence="3" key="1">
    <citation type="submission" date="2022-12" db="EMBL/GenBank/DDBJ databases">
        <title>Draft genome assemblies for two species of Escallonia (Escalloniales).</title>
        <authorList>
            <person name="Chanderbali A."/>
            <person name="Dervinis C."/>
            <person name="Anghel I."/>
            <person name="Soltis D."/>
            <person name="Soltis P."/>
            <person name="Zapata F."/>
        </authorList>
    </citation>
    <scope>NUCLEOTIDE SEQUENCE</scope>
    <source>
        <strain evidence="3">UCBG64.0493</strain>
        <tissue evidence="3">Leaf</tissue>
    </source>
</reference>
<evidence type="ECO:0000259" key="2">
    <source>
        <dbReference type="Pfam" id="PF06047"/>
    </source>
</evidence>
<sequence>MDTLLLKLLADIDRGDVFGFVRCEHEVHYKPGEGDASARYVQKGKHIPRRGEVGYSAEDISEFGEAWYVMSGSRHKKTNAVRIRNENQVYGAEDKKALAMLNYEEKAKREEKVMADLMRLVQHHIGQDDAVA</sequence>
<name>A0AA88X0M6_9ASTE</name>
<evidence type="ECO:0000313" key="4">
    <source>
        <dbReference type="Proteomes" id="UP001188597"/>
    </source>
</evidence>
<proteinExistence type="inferred from homology"/>